<protein>
    <recommendedName>
        <fullName evidence="3">Cytoplasmic protein</fullName>
    </recommendedName>
</protein>
<dbReference type="EMBL" id="CP028137">
    <property type="protein sequence ID" value="AZZ53320.1"/>
    <property type="molecule type" value="Genomic_DNA"/>
</dbReference>
<dbReference type="Proteomes" id="UP000285317">
    <property type="component" value="Chromosome"/>
</dbReference>
<dbReference type="Gene3D" id="3.90.1150.30">
    <property type="match status" value="1"/>
</dbReference>
<evidence type="ECO:0000313" key="1">
    <source>
        <dbReference type="EMBL" id="AZZ53320.1"/>
    </source>
</evidence>
<evidence type="ECO:0000313" key="2">
    <source>
        <dbReference type="Proteomes" id="UP000285317"/>
    </source>
</evidence>
<dbReference type="InterPro" id="IPR038056">
    <property type="entry name" value="YjbR-like_sf"/>
</dbReference>
<dbReference type="KEGG" id="rfs:C1I64_15625"/>
<evidence type="ECO:0008006" key="3">
    <source>
        <dbReference type="Google" id="ProtNLM"/>
    </source>
</evidence>
<name>A0A3Q9UYK5_9MICO</name>
<dbReference type="PANTHER" id="PTHR35145">
    <property type="entry name" value="CYTOPLASMIC PROTEIN-RELATED"/>
    <property type="match status" value="1"/>
</dbReference>
<dbReference type="SUPFAM" id="SSF142906">
    <property type="entry name" value="YjbR-like"/>
    <property type="match status" value="1"/>
</dbReference>
<dbReference type="InterPro" id="IPR007351">
    <property type="entry name" value="YjbR"/>
</dbReference>
<accession>A0A3Q9UYK5</accession>
<proteinExistence type="predicted"/>
<dbReference type="Pfam" id="PF04237">
    <property type="entry name" value="YjbR"/>
    <property type="match status" value="1"/>
</dbReference>
<dbReference type="AlphaFoldDB" id="A0A3Q9UYK5"/>
<dbReference type="InterPro" id="IPR058532">
    <property type="entry name" value="YjbR/MT2646/Rv2570-like"/>
</dbReference>
<sequence>MVGSDSGRSDGGDCSTGWTDDRTSLRGRHLCGHDGRVDTAALESFLADLPGAGASFPFGPETRVWKVEGKVFALEMERFGRPVVSVKALPENVVHLVAGVDGIEPGYHLNKKHWVTVDAGGRVEEGLVQELLAESHAIIVAKLPRRLRLALDGTATGSFSEDA</sequence>
<gene>
    <name evidence="1" type="ORF">C1I64_15625</name>
</gene>
<organism evidence="1 2">
    <name type="scientific">Rathayibacter festucae DSM 15932</name>
    <dbReference type="NCBI Taxonomy" id="1328866"/>
    <lineage>
        <taxon>Bacteria</taxon>
        <taxon>Bacillati</taxon>
        <taxon>Actinomycetota</taxon>
        <taxon>Actinomycetes</taxon>
        <taxon>Micrococcales</taxon>
        <taxon>Microbacteriaceae</taxon>
        <taxon>Rathayibacter</taxon>
    </lineage>
</organism>
<reference evidence="1 2" key="1">
    <citation type="submission" date="2018-03" db="EMBL/GenBank/DDBJ databases">
        <title>Bacteriophage NCPPB3778 and a type I-E CRISPR drive the evolution of the US Biological Select Agent, Rathayibacter toxicus.</title>
        <authorList>
            <person name="Davis E.W.II."/>
            <person name="Tabima J.F."/>
            <person name="Weisberg A.J."/>
            <person name="Dantas Lopes L."/>
            <person name="Wiseman M.S."/>
            <person name="Wiseman M.S."/>
            <person name="Pupko T."/>
            <person name="Belcher M.S."/>
            <person name="Sechler A.J."/>
            <person name="Tancos M.A."/>
            <person name="Schroeder B.K."/>
            <person name="Murray T.D."/>
            <person name="Luster D.G."/>
            <person name="Schneider W.L."/>
            <person name="Rogers E."/>
            <person name="Andreote F.D."/>
            <person name="Grunwald N.J."/>
            <person name="Putnam M.L."/>
            <person name="Chang J.H."/>
        </authorList>
    </citation>
    <scope>NUCLEOTIDE SEQUENCE [LARGE SCALE GENOMIC DNA]</scope>
    <source>
        <strain evidence="1 2">DSM 15932</strain>
    </source>
</reference>
<dbReference type="PANTHER" id="PTHR35145:SF1">
    <property type="entry name" value="CYTOPLASMIC PROTEIN"/>
    <property type="match status" value="1"/>
</dbReference>